<evidence type="ECO:0000313" key="2">
    <source>
        <dbReference type="Proteomes" id="UP000222564"/>
    </source>
</evidence>
<sequence length="143" mass="16181">MAKAALIKQSGMHPLSLLDRLTRDFVQEDFILYQEYRNLDLLLSRIHALSRRADGEKRPVFVLFAGGDCSFINTLKEKSSLLQTISPNEKDKTLAVFKQEVLEGILGLDPREQGENVTYTEDLASALKAVDEAQYSFVFILNE</sequence>
<dbReference type="Proteomes" id="UP000222564">
    <property type="component" value="Unassembled WGS sequence"/>
</dbReference>
<evidence type="ECO:0000313" key="1">
    <source>
        <dbReference type="EMBL" id="PHJ39038.1"/>
    </source>
</evidence>
<name>A0A2C6MFT1_9FIRM</name>
<protein>
    <submittedName>
        <fullName evidence="1">Uncharacterized protein</fullName>
    </submittedName>
</protein>
<accession>A0A2C6MFT1</accession>
<keyword evidence="2" id="KW-1185">Reference proteome</keyword>
<dbReference type="EMBL" id="AWQQ01000037">
    <property type="protein sequence ID" value="PHJ39038.1"/>
    <property type="molecule type" value="Genomic_DNA"/>
</dbReference>
<organism evidence="1 2">
    <name type="scientific">Desulforamulus profundi</name>
    <dbReference type="NCBI Taxonomy" id="1383067"/>
    <lineage>
        <taxon>Bacteria</taxon>
        <taxon>Bacillati</taxon>
        <taxon>Bacillota</taxon>
        <taxon>Clostridia</taxon>
        <taxon>Eubacteriales</taxon>
        <taxon>Peptococcaceae</taxon>
        <taxon>Desulforamulus</taxon>
    </lineage>
</organism>
<proteinExistence type="predicted"/>
<gene>
    <name evidence="1" type="ORF">P378_06015</name>
</gene>
<dbReference type="AlphaFoldDB" id="A0A2C6MFT1"/>
<dbReference type="RefSeq" id="WP_099082513.1">
    <property type="nucleotide sequence ID" value="NZ_AWQQ01000037.1"/>
</dbReference>
<comment type="caution">
    <text evidence="1">The sequence shown here is derived from an EMBL/GenBank/DDBJ whole genome shotgun (WGS) entry which is preliminary data.</text>
</comment>
<reference evidence="1 2" key="1">
    <citation type="submission" date="2013-09" db="EMBL/GenBank/DDBJ databases">
        <title>Biodegradation of hydrocarbons in the deep terrestrial subsurface : characterization of a microbial consortium composed of two Desulfotomaculum species originating from a deep geological formation.</title>
        <authorList>
            <person name="Aullo T."/>
            <person name="Berlendis S."/>
            <person name="Lascourreges J.-F."/>
            <person name="Dessort D."/>
            <person name="Saint-Laurent S."/>
            <person name="Schraauwers B."/>
            <person name="Mas J."/>
            <person name="Magot M."/>
            <person name="Ranchou-Peyruse A."/>
        </authorList>
    </citation>
    <scope>NUCLEOTIDE SEQUENCE [LARGE SCALE GENOMIC DNA]</scope>
    <source>
        <strain evidence="1 2">Bs107</strain>
    </source>
</reference>